<dbReference type="RefSeq" id="WP_271140311.1">
    <property type="nucleotide sequence ID" value="NZ_JAPYYP010000015.1"/>
</dbReference>
<evidence type="ECO:0000313" key="1">
    <source>
        <dbReference type="EMBL" id="MDA5109317.1"/>
    </source>
</evidence>
<comment type="caution">
    <text evidence="1">The sequence shown here is derived from an EMBL/GenBank/DDBJ whole genome shotgun (WGS) entry which is preliminary data.</text>
</comment>
<evidence type="ECO:0000313" key="2">
    <source>
        <dbReference type="Proteomes" id="UP001151071"/>
    </source>
</evidence>
<name>A0A9X3TRP8_9BACL</name>
<organism evidence="1 2">
    <name type="scientific">Brevibacillus thermoruber</name>
    <dbReference type="NCBI Taxonomy" id="33942"/>
    <lineage>
        <taxon>Bacteria</taxon>
        <taxon>Bacillati</taxon>
        <taxon>Bacillota</taxon>
        <taxon>Bacilli</taxon>
        <taxon>Bacillales</taxon>
        <taxon>Paenibacillaceae</taxon>
        <taxon>Brevibacillus</taxon>
    </lineage>
</organism>
<dbReference type="EMBL" id="JAPYYP010000015">
    <property type="protein sequence ID" value="MDA5109317.1"/>
    <property type="molecule type" value="Genomic_DNA"/>
</dbReference>
<dbReference type="AlphaFoldDB" id="A0A9X3TRP8"/>
<dbReference type="Proteomes" id="UP001151071">
    <property type="component" value="Unassembled WGS sequence"/>
</dbReference>
<reference evidence="1" key="1">
    <citation type="submission" date="2022-12" db="EMBL/GenBank/DDBJ databases">
        <title>Draft genome sequence of the thermophilic strain Brevibacillus thermoruber HT42, isolated from Los Humeros, Puebla, Mexico, with biotechnological potential.</title>
        <authorList>
            <person name="Lara Sanchez J."/>
            <person name="Solis Palacios R."/>
            <person name="Bustos Baena A.S."/>
            <person name="Ruz Baez A.E."/>
            <person name="Espinosa Luna G."/>
            <person name="Oliart Ros R.M."/>
        </authorList>
    </citation>
    <scope>NUCLEOTIDE SEQUENCE</scope>
    <source>
        <strain evidence="1">HT42</strain>
    </source>
</reference>
<sequence>MNRSPLSTALLACSLVFGAVQGIAPGEAKAASQPAGFRLTYQLPPHPEKVLFLNTEMVTIENPQPAELVAKHRLDSYLSDQAGGYISEKAIYWENLTFLTSKKGFLLDVYNWIGVLPPVYPAGYDPAEMDRRVAATELFTEEGMRLHRERGEINLQARLQALINAGYVKPEEIDDGAASKYFVATVLYRMFKDIRPYHGGIDLKDSQDIPVRWAVEIGLPGFDVAPDGYIYPQNRLQMTPGPKDVFEEYPYKRLFDFLTLILPGKKTANGWEYYQVKLKPGMVPVRMSDLMYVNGQPMSPYTVYDHPAYYDASKKIARYVTPRFEQMLKAARADALKPRVWDWSRDLIHHPRFAQLVADYRKTRSSRAVNAVYQAVRTHYNLNVRQDSPAVIKSVLDHVK</sequence>
<proteinExistence type="predicted"/>
<gene>
    <name evidence="1" type="ORF">O3V59_13170</name>
</gene>
<keyword evidence="2" id="KW-1185">Reference proteome</keyword>
<protein>
    <submittedName>
        <fullName evidence="1">Uncharacterized protein</fullName>
    </submittedName>
</protein>
<accession>A0A9X3TRP8</accession>